<keyword evidence="3 4" id="KW-0732">Signal</keyword>
<dbReference type="GO" id="GO:1901982">
    <property type="term" value="F:maltose binding"/>
    <property type="evidence" value="ECO:0007669"/>
    <property type="project" value="TreeGrafter"/>
</dbReference>
<dbReference type="Proteomes" id="UP000280819">
    <property type="component" value="Unassembled WGS sequence"/>
</dbReference>
<evidence type="ECO:0000256" key="3">
    <source>
        <dbReference type="ARBA" id="ARBA00022729"/>
    </source>
</evidence>
<dbReference type="PANTHER" id="PTHR30061:SF50">
    <property type="entry name" value="MALTOSE_MALTODEXTRIN-BINDING PERIPLASMIC PROTEIN"/>
    <property type="match status" value="1"/>
</dbReference>
<evidence type="ECO:0000256" key="4">
    <source>
        <dbReference type="SAM" id="SignalP"/>
    </source>
</evidence>
<name>A0A3P1TDQ8_9ACTN</name>
<dbReference type="OrthoDB" id="1650177at2"/>
<evidence type="ECO:0000256" key="1">
    <source>
        <dbReference type="ARBA" id="ARBA00008520"/>
    </source>
</evidence>
<dbReference type="PROSITE" id="PS51257">
    <property type="entry name" value="PROKAR_LIPOPROTEIN"/>
    <property type="match status" value="1"/>
</dbReference>
<dbReference type="SUPFAM" id="SSF53850">
    <property type="entry name" value="Periplasmic binding protein-like II"/>
    <property type="match status" value="1"/>
</dbReference>
<dbReference type="GO" id="GO:0042956">
    <property type="term" value="P:maltodextrin transmembrane transport"/>
    <property type="evidence" value="ECO:0007669"/>
    <property type="project" value="TreeGrafter"/>
</dbReference>
<organism evidence="5 6">
    <name type="scientific">Arachnia propionica</name>
    <dbReference type="NCBI Taxonomy" id="1750"/>
    <lineage>
        <taxon>Bacteria</taxon>
        <taxon>Bacillati</taxon>
        <taxon>Actinomycetota</taxon>
        <taxon>Actinomycetes</taxon>
        <taxon>Propionibacteriales</taxon>
        <taxon>Propionibacteriaceae</taxon>
        <taxon>Arachnia</taxon>
    </lineage>
</organism>
<evidence type="ECO:0000256" key="2">
    <source>
        <dbReference type="ARBA" id="ARBA00022448"/>
    </source>
</evidence>
<evidence type="ECO:0000313" key="5">
    <source>
        <dbReference type="EMBL" id="RRD07245.1"/>
    </source>
</evidence>
<protein>
    <submittedName>
        <fullName evidence="5">Extracellular solute-binding protein</fullName>
    </submittedName>
</protein>
<dbReference type="PANTHER" id="PTHR30061">
    <property type="entry name" value="MALTOSE-BINDING PERIPLASMIC PROTEIN"/>
    <property type="match status" value="1"/>
</dbReference>
<dbReference type="RefSeq" id="WP_124842253.1">
    <property type="nucleotide sequence ID" value="NZ_JAUNKP010000001.1"/>
</dbReference>
<dbReference type="EMBL" id="RQZG01000001">
    <property type="protein sequence ID" value="RRD07245.1"/>
    <property type="molecule type" value="Genomic_DNA"/>
</dbReference>
<evidence type="ECO:0000313" key="6">
    <source>
        <dbReference type="Proteomes" id="UP000280819"/>
    </source>
</evidence>
<dbReference type="Gene3D" id="3.40.190.10">
    <property type="entry name" value="Periplasmic binding protein-like II"/>
    <property type="match status" value="1"/>
</dbReference>
<proteinExistence type="inferred from homology"/>
<comment type="caution">
    <text evidence="5">The sequence shown here is derived from an EMBL/GenBank/DDBJ whole genome shotgun (WGS) entry which is preliminary data.</text>
</comment>
<gene>
    <name evidence="5" type="ORF">EII34_01820</name>
</gene>
<dbReference type="InterPro" id="IPR006059">
    <property type="entry name" value="SBP"/>
</dbReference>
<dbReference type="GO" id="GO:0015768">
    <property type="term" value="P:maltose transport"/>
    <property type="evidence" value="ECO:0007669"/>
    <property type="project" value="TreeGrafter"/>
</dbReference>
<dbReference type="GO" id="GO:0055052">
    <property type="term" value="C:ATP-binding cassette (ABC) transporter complex, substrate-binding subunit-containing"/>
    <property type="evidence" value="ECO:0007669"/>
    <property type="project" value="TreeGrafter"/>
</dbReference>
<sequence length="423" mass="44705">MKVNFRQVIALTAVTALALTGCGGNKGGGAETGSDGRPKVIVDMWAGGDKDIAAIKQQVEIAQTALPDIEIELRTAPWGDFFTKLTTNMGTGNMACVTGMNSGKLSDFKEGFVELTEADLTTAGLSASDLAPGATEILSDSGTMYGVPFDMATMLVYYNIDMIKATGAPEPRNGWTFADFEATAKAATSGDKQGFAVGMGDFQWQALPIARAGMQPVTAEGRLDIANPTFVEAATWYAGLVTDQEVALPVASASDAGWGEEQYSNGNAAMAVDGTWNAVSYLGNDAGFEVGMVNLPKGPSGNSLGLVLGSGYGVAKTCQNKEAALKVMGALLSKEAQDHIASSGRSYPARTESQPLYFTSIDEQYRERVKSAYEAAFTHVEGQHVSPNWSKVNAYIQPELVSVYTGAKPMSDVLQSAQQQFQQ</sequence>
<keyword evidence="2" id="KW-0813">Transport</keyword>
<reference evidence="5 6" key="1">
    <citation type="submission" date="2018-11" db="EMBL/GenBank/DDBJ databases">
        <title>Genomes From Bacteria Associated with the Canine Oral Cavity: a Test Case for Automated Genome-Based Taxonomic Assignment.</title>
        <authorList>
            <person name="Coil D.A."/>
            <person name="Jospin G."/>
            <person name="Darling A.E."/>
            <person name="Wallis C."/>
            <person name="Davis I.J."/>
            <person name="Harris S."/>
            <person name="Eisen J.A."/>
            <person name="Holcombe L.J."/>
            <person name="O'Flynn C."/>
        </authorList>
    </citation>
    <scope>NUCLEOTIDE SEQUENCE [LARGE SCALE GENOMIC DNA]</scope>
    <source>
        <strain evidence="5 6">OH887_COT-365</strain>
    </source>
</reference>
<dbReference type="AlphaFoldDB" id="A0A3P1TDQ8"/>
<feature type="signal peptide" evidence="4">
    <location>
        <begin position="1"/>
        <end position="18"/>
    </location>
</feature>
<accession>A0A3P1TDQ8</accession>
<dbReference type="Pfam" id="PF01547">
    <property type="entry name" value="SBP_bac_1"/>
    <property type="match status" value="1"/>
</dbReference>
<comment type="similarity">
    <text evidence="1">Belongs to the bacterial solute-binding protein 1 family.</text>
</comment>
<feature type="chain" id="PRO_5038816027" evidence="4">
    <location>
        <begin position="19"/>
        <end position="423"/>
    </location>
</feature>